<evidence type="ECO:0000259" key="9">
    <source>
        <dbReference type="PROSITE" id="PS50011"/>
    </source>
</evidence>
<dbReference type="Pfam" id="PF00069">
    <property type="entry name" value="Pkinase"/>
    <property type="match status" value="1"/>
</dbReference>
<proteinExistence type="predicted"/>
<dbReference type="GO" id="GO:0004674">
    <property type="term" value="F:protein serine/threonine kinase activity"/>
    <property type="evidence" value="ECO:0007669"/>
    <property type="project" value="UniProtKB-KW"/>
</dbReference>
<evidence type="ECO:0000256" key="6">
    <source>
        <dbReference type="ARBA" id="ARBA00022840"/>
    </source>
</evidence>
<dbReference type="AlphaFoldDB" id="A0AA35UXL6"/>
<sequence>MPLRFIHECSINILTLSPSIERQFSRGDFLTSQSPQIFFICLDPHVITNSNEYKPQFGDLDIIKEIKFCPSSLYWSLVHKGNLSEKEAREYFQQLLDVVAYCLEKGVYHRDFKPENNLLNSEGKLKVADFGLSSAKLSDLHRILSEAVDPDGGLGTSGIPFA</sequence>
<keyword evidence="6" id="KW-0067">ATP-binding</keyword>
<accession>A0AA35UXL6</accession>
<evidence type="ECO:0000256" key="3">
    <source>
        <dbReference type="ARBA" id="ARBA00022679"/>
    </source>
</evidence>
<dbReference type="EMBL" id="OX465086">
    <property type="protein sequence ID" value="CAI9260705.1"/>
    <property type="molecule type" value="Genomic_DNA"/>
</dbReference>
<keyword evidence="5" id="KW-0418">Kinase</keyword>
<dbReference type="PANTHER" id="PTHR43895:SF32">
    <property type="entry name" value="SERINE_THREONINE-PROTEIN KINASE CHK1"/>
    <property type="match status" value="1"/>
</dbReference>
<dbReference type="SUPFAM" id="SSF56112">
    <property type="entry name" value="Protein kinase-like (PK-like)"/>
    <property type="match status" value="1"/>
</dbReference>
<keyword evidence="3" id="KW-0808">Transferase</keyword>
<dbReference type="PANTHER" id="PTHR43895">
    <property type="entry name" value="CALCIUM/CALMODULIN-DEPENDENT PROTEIN KINASE KINASE-RELATED"/>
    <property type="match status" value="1"/>
</dbReference>
<dbReference type="GO" id="GO:0007165">
    <property type="term" value="P:signal transduction"/>
    <property type="evidence" value="ECO:0007669"/>
    <property type="project" value="TreeGrafter"/>
</dbReference>
<keyword evidence="2" id="KW-0723">Serine/threonine-protein kinase</keyword>
<name>A0AA35UXL6_LACSI</name>
<evidence type="ECO:0000256" key="7">
    <source>
        <dbReference type="ARBA" id="ARBA00047899"/>
    </source>
</evidence>
<feature type="domain" description="Protein kinase" evidence="9">
    <location>
        <begin position="1"/>
        <end position="162"/>
    </location>
</feature>
<dbReference type="GO" id="GO:0005524">
    <property type="term" value="F:ATP binding"/>
    <property type="evidence" value="ECO:0007669"/>
    <property type="project" value="UniProtKB-KW"/>
</dbReference>
<protein>
    <recommendedName>
        <fullName evidence="1">non-specific serine/threonine protein kinase</fullName>
        <ecNumber evidence="1">2.7.11.1</ecNumber>
    </recommendedName>
</protein>
<evidence type="ECO:0000256" key="1">
    <source>
        <dbReference type="ARBA" id="ARBA00012513"/>
    </source>
</evidence>
<dbReference type="Gene3D" id="1.10.510.10">
    <property type="entry name" value="Transferase(Phosphotransferase) domain 1"/>
    <property type="match status" value="1"/>
</dbReference>
<evidence type="ECO:0000256" key="2">
    <source>
        <dbReference type="ARBA" id="ARBA00022527"/>
    </source>
</evidence>
<evidence type="ECO:0000313" key="10">
    <source>
        <dbReference type="EMBL" id="CAI9260705.1"/>
    </source>
</evidence>
<gene>
    <name evidence="10" type="ORF">LSALG_LOCUS1532</name>
</gene>
<dbReference type="PROSITE" id="PS50011">
    <property type="entry name" value="PROTEIN_KINASE_DOM"/>
    <property type="match status" value="1"/>
</dbReference>
<comment type="catalytic activity">
    <reaction evidence="7">
        <text>L-threonyl-[protein] + ATP = O-phospho-L-threonyl-[protein] + ADP + H(+)</text>
        <dbReference type="Rhea" id="RHEA:46608"/>
        <dbReference type="Rhea" id="RHEA-COMP:11060"/>
        <dbReference type="Rhea" id="RHEA-COMP:11605"/>
        <dbReference type="ChEBI" id="CHEBI:15378"/>
        <dbReference type="ChEBI" id="CHEBI:30013"/>
        <dbReference type="ChEBI" id="CHEBI:30616"/>
        <dbReference type="ChEBI" id="CHEBI:61977"/>
        <dbReference type="ChEBI" id="CHEBI:456216"/>
        <dbReference type="EC" id="2.7.11.1"/>
    </reaction>
</comment>
<comment type="catalytic activity">
    <reaction evidence="8">
        <text>L-seryl-[protein] + ATP = O-phospho-L-seryl-[protein] + ADP + H(+)</text>
        <dbReference type="Rhea" id="RHEA:17989"/>
        <dbReference type="Rhea" id="RHEA-COMP:9863"/>
        <dbReference type="Rhea" id="RHEA-COMP:11604"/>
        <dbReference type="ChEBI" id="CHEBI:15378"/>
        <dbReference type="ChEBI" id="CHEBI:29999"/>
        <dbReference type="ChEBI" id="CHEBI:30616"/>
        <dbReference type="ChEBI" id="CHEBI:83421"/>
        <dbReference type="ChEBI" id="CHEBI:456216"/>
        <dbReference type="EC" id="2.7.11.1"/>
    </reaction>
</comment>
<evidence type="ECO:0000256" key="5">
    <source>
        <dbReference type="ARBA" id="ARBA00022777"/>
    </source>
</evidence>
<dbReference type="Proteomes" id="UP001177003">
    <property type="component" value="Chromosome 0"/>
</dbReference>
<evidence type="ECO:0000256" key="4">
    <source>
        <dbReference type="ARBA" id="ARBA00022741"/>
    </source>
</evidence>
<keyword evidence="4" id="KW-0547">Nucleotide-binding</keyword>
<evidence type="ECO:0000256" key="8">
    <source>
        <dbReference type="ARBA" id="ARBA00048679"/>
    </source>
</evidence>
<dbReference type="EC" id="2.7.11.1" evidence="1"/>
<keyword evidence="11" id="KW-1185">Reference proteome</keyword>
<organism evidence="10 11">
    <name type="scientific">Lactuca saligna</name>
    <name type="common">Willowleaf lettuce</name>
    <dbReference type="NCBI Taxonomy" id="75948"/>
    <lineage>
        <taxon>Eukaryota</taxon>
        <taxon>Viridiplantae</taxon>
        <taxon>Streptophyta</taxon>
        <taxon>Embryophyta</taxon>
        <taxon>Tracheophyta</taxon>
        <taxon>Spermatophyta</taxon>
        <taxon>Magnoliopsida</taxon>
        <taxon>eudicotyledons</taxon>
        <taxon>Gunneridae</taxon>
        <taxon>Pentapetalae</taxon>
        <taxon>asterids</taxon>
        <taxon>campanulids</taxon>
        <taxon>Asterales</taxon>
        <taxon>Asteraceae</taxon>
        <taxon>Cichorioideae</taxon>
        <taxon>Cichorieae</taxon>
        <taxon>Lactucinae</taxon>
        <taxon>Lactuca</taxon>
    </lineage>
</organism>
<evidence type="ECO:0000313" key="11">
    <source>
        <dbReference type="Proteomes" id="UP001177003"/>
    </source>
</evidence>
<dbReference type="InterPro" id="IPR011009">
    <property type="entry name" value="Kinase-like_dom_sf"/>
</dbReference>
<reference evidence="10" key="1">
    <citation type="submission" date="2023-04" db="EMBL/GenBank/DDBJ databases">
        <authorList>
            <person name="Vijverberg K."/>
            <person name="Xiong W."/>
            <person name="Schranz E."/>
        </authorList>
    </citation>
    <scope>NUCLEOTIDE SEQUENCE</scope>
</reference>
<dbReference type="InterPro" id="IPR000719">
    <property type="entry name" value="Prot_kinase_dom"/>
</dbReference>